<sequence length="154" mass="16072">MPPEVAGLPARPLTTGRGWTVRPGDGRAVAIGAGPVVLTQLLRAADLLADDGVDLTVVNLPWNNRVDQVWLSGLAADADWLFVVEDQYARGGQADMLARELLELCASPAPRFHGIGLTGIPQCGTEDEVLSAHGLRADVLAATVRDALSGNGDG</sequence>
<evidence type="ECO:0000259" key="1">
    <source>
        <dbReference type="Pfam" id="PF02780"/>
    </source>
</evidence>
<protein>
    <recommendedName>
        <fullName evidence="1">Transketolase C-terminal domain-containing protein</fullName>
    </recommendedName>
</protein>
<dbReference type="InterPro" id="IPR009014">
    <property type="entry name" value="Transketo_C/PFOR_II"/>
</dbReference>
<dbReference type="EMBL" id="AP019620">
    <property type="protein sequence ID" value="BBJ37325.1"/>
    <property type="molecule type" value="Genomic_DNA"/>
</dbReference>
<dbReference type="InterPro" id="IPR033248">
    <property type="entry name" value="Transketolase_C"/>
</dbReference>
<dbReference type="Gene3D" id="3.40.50.920">
    <property type="match status" value="1"/>
</dbReference>
<feature type="domain" description="Transketolase C-terminal" evidence="1">
    <location>
        <begin position="26"/>
        <end position="138"/>
    </location>
</feature>
<dbReference type="Pfam" id="PF02780">
    <property type="entry name" value="Transketolase_C"/>
    <property type="match status" value="1"/>
</dbReference>
<proteinExistence type="predicted"/>
<reference evidence="2 3" key="1">
    <citation type="journal article" date="2020" name="Int. J. Syst. Evol. Microbiol.">
        <title>Reclassification of Streptomyces castelarensis and Streptomyces sporoclivatus as later heterotypic synonyms of Streptomyces antimycoticus.</title>
        <authorList>
            <person name="Komaki H."/>
            <person name="Tamura T."/>
        </authorList>
    </citation>
    <scope>NUCLEOTIDE SEQUENCE [LARGE SCALE GENOMIC DNA]</scope>
    <source>
        <strain evidence="2 3">NBRC 100767</strain>
    </source>
</reference>
<dbReference type="Proteomes" id="UP000463951">
    <property type="component" value="Chromosome"/>
</dbReference>
<organism evidence="2 3">
    <name type="scientific">Streptomyces antimycoticus</name>
    <dbReference type="NCBI Taxonomy" id="68175"/>
    <lineage>
        <taxon>Bacteria</taxon>
        <taxon>Bacillati</taxon>
        <taxon>Actinomycetota</taxon>
        <taxon>Actinomycetes</taxon>
        <taxon>Kitasatosporales</taxon>
        <taxon>Streptomycetaceae</taxon>
        <taxon>Streptomyces</taxon>
        <taxon>Streptomyces violaceusniger group</taxon>
    </lineage>
</organism>
<dbReference type="SUPFAM" id="SSF52922">
    <property type="entry name" value="TK C-terminal domain-like"/>
    <property type="match status" value="1"/>
</dbReference>
<evidence type="ECO:0000313" key="2">
    <source>
        <dbReference type="EMBL" id="BBJ37325.1"/>
    </source>
</evidence>
<gene>
    <name evidence="2" type="ORF">SSPO_000430</name>
</gene>
<accession>A0A499U9X6</accession>
<evidence type="ECO:0000313" key="3">
    <source>
        <dbReference type="Proteomes" id="UP000463951"/>
    </source>
</evidence>
<dbReference type="AlphaFoldDB" id="A0A499U9X6"/>
<name>A0A499U9X6_9ACTN</name>